<sequence length="108" mass="11490">MDVFWGVDLSVFGPDFVVEPFDPARNVIAAVEMTELIAPPEDENAVATTTTKLAFPADEAESSQPPTLPSVAAPAPIAIALAPTKLKTSKRPKFKVKAKARPRSSTSK</sequence>
<reference evidence="2" key="1">
    <citation type="submission" date="2021-01" db="EMBL/GenBank/DDBJ databases">
        <authorList>
            <person name="Corre E."/>
            <person name="Pelletier E."/>
            <person name="Niang G."/>
            <person name="Scheremetjew M."/>
            <person name="Finn R."/>
            <person name="Kale V."/>
            <person name="Holt S."/>
            <person name="Cochrane G."/>
            <person name="Meng A."/>
            <person name="Brown T."/>
            <person name="Cohen L."/>
        </authorList>
    </citation>
    <scope>NUCLEOTIDE SEQUENCE</scope>
    <source>
        <strain evidence="2">CCMP2084</strain>
    </source>
</reference>
<evidence type="ECO:0000313" key="2">
    <source>
        <dbReference type="EMBL" id="CAD9816765.1"/>
    </source>
</evidence>
<accession>A0A7S2UEG4</accession>
<feature type="region of interest" description="Disordered" evidence="1">
    <location>
        <begin position="88"/>
        <end position="108"/>
    </location>
</feature>
<name>A0A7S2UEG4_9STRA</name>
<proteinExistence type="predicted"/>
<dbReference type="AlphaFoldDB" id="A0A7S2UEG4"/>
<evidence type="ECO:0000256" key="1">
    <source>
        <dbReference type="SAM" id="MobiDB-lite"/>
    </source>
</evidence>
<protein>
    <submittedName>
        <fullName evidence="2">Uncharacterized protein</fullName>
    </submittedName>
</protein>
<gene>
    <name evidence="2" type="ORF">ASEP1449_LOCUS8597</name>
</gene>
<dbReference type="EMBL" id="HBHQ01012881">
    <property type="protein sequence ID" value="CAD9816765.1"/>
    <property type="molecule type" value="Transcribed_RNA"/>
</dbReference>
<feature type="compositionally biased region" description="Basic residues" evidence="1">
    <location>
        <begin position="88"/>
        <end position="102"/>
    </location>
</feature>
<organism evidence="2">
    <name type="scientific">Attheya septentrionalis</name>
    <dbReference type="NCBI Taxonomy" id="420275"/>
    <lineage>
        <taxon>Eukaryota</taxon>
        <taxon>Sar</taxon>
        <taxon>Stramenopiles</taxon>
        <taxon>Ochrophyta</taxon>
        <taxon>Bacillariophyta</taxon>
        <taxon>Coscinodiscophyceae</taxon>
        <taxon>Chaetocerotophycidae</taxon>
        <taxon>Chaetocerotales</taxon>
        <taxon>Attheyaceae</taxon>
        <taxon>Attheya</taxon>
    </lineage>
</organism>